<evidence type="ECO:0000256" key="1">
    <source>
        <dbReference type="SAM" id="Phobius"/>
    </source>
</evidence>
<name>A0A1H8VFS5_9EURY</name>
<organism evidence="2 3">
    <name type="scientific">Halogranum amylolyticum</name>
    <dbReference type="NCBI Taxonomy" id="660520"/>
    <lineage>
        <taxon>Archaea</taxon>
        <taxon>Methanobacteriati</taxon>
        <taxon>Methanobacteriota</taxon>
        <taxon>Stenosarchaea group</taxon>
        <taxon>Halobacteria</taxon>
        <taxon>Halobacteriales</taxon>
        <taxon>Haloferacaceae</taxon>
    </lineage>
</organism>
<protein>
    <submittedName>
        <fullName evidence="2">Uncharacterized protein</fullName>
    </submittedName>
</protein>
<feature type="transmembrane region" description="Helical" evidence="1">
    <location>
        <begin position="104"/>
        <end position="123"/>
    </location>
</feature>
<dbReference type="EMBL" id="FODV01000016">
    <property type="protein sequence ID" value="SEP14249.1"/>
    <property type="molecule type" value="Genomic_DNA"/>
</dbReference>
<dbReference type="OrthoDB" id="300006at2157"/>
<dbReference type="AlphaFoldDB" id="A0A1H8VFS5"/>
<dbReference type="Proteomes" id="UP000199126">
    <property type="component" value="Unassembled WGS sequence"/>
</dbReference>
<keyword evidence="1" id="KW-1133">Transmembrane helix</keyword>
<keyword evidence="1" id="KW-0472">Membrane</keyword>
<dbReference type="InterPro" id="IPR027417">
    <property type="entry name" value="P-loop_NTPase"/>
</dbReference>
<gene>
    <name evidence="2" type="ORF">SAMN04487948_11661</name>
</gene>
<feature type="transmembrane region" description="Helical" evidence="1">
    <location>
        <begin position="28"/>
        <end position="53"/>
    </location>
</feature>
<dbReference type="SUPFAM" id="SSF52540">
    <property type="entry name" value="P-loop containing nucleoside triphosphate hydrolases"/>
    <property type="match status" value="1"/>
</dbReference>
<dbReference type="RefSeq" id="WP_139246718.1">
    <property type="nucleotide sequence ID" value="NZ_FODV01000016.1"/>
</dbReference>
<dbReference type="Gene3D" id="3.40.50.300">
    <property type="entry name" value="P-loop containing nucleotide triphosphate hydrolases"/>
    <property type="match status" value="1"/>
</dbReference>
<evidence type="ECO:0000313" key="3">
    <source>
        <dbReference type="Proteomes" id="UP000199126"/>
    </source>
</evidence>
<reference evidence="3" key="1">
    <citation type="submission" date="2016-10" db="EMBL/GenBank/DDBJ databases">
        <authorList>
            <person name="Varghese N."/>
            <person name="Submissions S."/>
        </authorList>
    </citation>
    <scope>NUCLEOTIDE SEQUENCE [LARGE SCALE GENOMIC DNA]</scope>
    <source>
        <strain evidence="3">CGMCC 1.10121</strain>
    </source>
</reference>
<keyword evidence="3" id="KW-1185">Reference proteome</keyword>
<proteinExistence type="predicted"/>
<accession>A0A1H8VFS5</accession>
<evidence type="ECO:0000313" key="2">
    <source>
        <dbReference type="EMBL" id="SEP14249.1"/>
    </source>
</evidence>
<feature type="transmembrane region" description="Helical" evidence="1">
    <location>
        <begin position="73"/>
        <end position="95"/>
    </location>
</feature>
<keyword evidence="1" id="KW-0812">Transmembrane</keyword>
<sequence length="516" mass="56888">MATLEVESVEEMNRFEEMLATLADNREFLSVVGYFVMVLVTSAFLAPMLGIAWTTGGLAFLLVNIPVELGLIGLPPLSVLLIGVWLGLLLLLLLFDMKKRLQGLFLVIGTLVALLGLCSVGLVCGNLNLFDNLEWLGAGLLVGTVLGGGRDLPSLLDNQSVEFRDAAQWVFYLGSLLVIAGFVEAHIQYPLEVTGSAVTLGGSFGLDSPPGRSALFDAALTGTFVYTLGKFIQYDAETDLFILGPSDSGKSLLLLGAYYQASENINEKYAPQPNTEFYQVLGEVDDNLRRMNNSGDIHWPVAGNNPDESKNIGFEFVHGSAFPKNVEVHTVDYAGEWLEFVPDVITMDNQQLDQYLDEEGYDNLDVLLSIKRGIKAADVLVFLIDVEKHVAGEPLEIGTYHEICEKTSGKRVLLIATKCDLLAEQFEQETGLDPLLQFTDFQQYVQERLTRRQQVQSLVNQAAGSMIHPVWYQTREHSAVTAETENNVERIPSLTEDGQMVPVGFDQLLDHFGRGR</sequence>